<evidence type="ECO:0000313" key="2">
    <source>
        <dbReference type="Proteomes" id="UP000013243"/>
    </source>
</evidence>
<dbReference type="KEGG" id="rmb:K529_003830"/>
<organism evidence="1 2">
    <name type="scientific">Tritonibacter mobilis F1926</name>
    <dbReference type="NCBI Taxonomy" id="1265309"/>
    <lineage>
        <taxon>Bacteria</taxon>
        <taxon>Pseudomonadati</taxon>
        <taxon>Pseudomonadota</taxon>
        <taxon>Alphaproteobacteria</taxon>
        <taxon>Rhodobacterales</taxon>
        <taxon>Paracoccaceae</taxon>
        <taxon>Tritonibacter</taxon>
    </lineage>
</organism>
<protein>
    <submittedName>
        <fullName evidence="1">Uncharacterized protein</fullName>
    </submittedName>
</protein>
<dbReference type="Proteomes" id="UP000013243">
    <property type="component" value="Chromosome"/>
</dbReference>
<dbReference type="STRING" id="1265309.K529_003830"/>
<evidence type="ECO:0000313" key="1">
    <source>
        <dbReference type="EMBL" id="ANP39886.1"/>
    </source>
</evidence>
<dbReference type="AlphaFoldDB" id="A0A1B1A042"/>
<name>A0A1B1A042_9RHOB</name>
<accession>A0A1B1A042</accession>
<dbReference type="RefSeq" id="WP_005634336.1">
    <property type="nucleotide sequence ID" value="NZ_CP015230.1"/>
</dbReference>
<reference evidence="1 2" key="1">
    <citation type="journal article" date="2016" name="ISME J.">
        <title>Global occurrence and heterogeneity of the Roseobacter-clade species Ruegeria mobilis.</title>
        <authorList>
            <person name="Sonnenschein E."/>
            <person name="Gram L."/>
        </authorList>
    </citation>
    <scope>NUCLEOTIDE SEQUENCE [LARGE SCALE GENOMIC DNA]</scope>
    <source>
        <strain evidence="1 2">F1926</strain>
    </source>
</reference>
<proteinExistence type="predicted"/>
<dbReference type="EMBL" id="CP015230">
    <property type="protein sequence ID" value="ANP39886.1"/>
    <property type="molecule type" value="Genomic_DNA"/>
</dbReference>
<sequence length="276" mass="30644">MTYGITLQNDLGETITEYEDVLFEMDSGVTRRLPTLPSLPEFDKHLFYNWATSWGSNPKVPRFEQIAKGTKWITTGRSQDLYKIHRVLTGNDDWPLNTFPFVKMPTEGIWGMLGVPFRYPSNGPRVMMWAVGTDATGLPFKMAGDNMPANLSGNYGMQIRKPSGAVAFDSRAKMISLAGHFYMSQSDMVAVLENGATRTYNISSPAPGSFVCAPHYTSFLYTGSGAAWVPRLRQTDDTTFLLDRIAIAELRPGLVPDVGYAGAFFHDTTVMVARNI</sequence>
<gene>
    <name evidence="1" type="ORF">K529_003830</name>
</gene>
<dbReference type="GeneID" id="28248932"/>